<name>A0A545TGD8_9PROT</name>
<protein>
    <submittedName>
        <fullName evidence="11">Exosortase A</fullName>
        <ecNumber evidence="11">3.4.22.-</ecNumber>
    </submittedName>
</protein>
<evidence type="ECO:0000259" key="10">
    <source>
        <dbReference type="Pfam" id="PF11984"/>
    </source>
</evidence>
<dbReference type="NCBIfam" id="TIGR02914">
    <property type="entry name" value="EpsI_fam"/>
    <property type="match status" value="1"/>
</dbReference>
<evidence type="ECO:0000313" key="12">
    <source>
        <dbReference type="Proteomes" id="UP000315252"/>
    </source>
</evidence>
<evidence type="ECO:0000256" key="4">
    <source>
        <dbReference type="ARBA" id="ARBA00022692"/>
    </source>
</evidence>
<dbReference type="GO" id="GO:0008233">
    <property type="term" value="F:peptidase activity"/>
    <property type="evidence" value="ECO:0007669"/>
    <property type="project" value="UniProtKB-KW"/>
</dbReference>
<keyword evidence="5 11" id="KW-0378">Hydrolase</keyword>
<feature type="transmembrane region" description="Helical" evidence="9">
    <location>
        <begin position="230"/>
        <end position="257"/>
    </location>
</feature>
<evidence type="ECO:0000256" key="7">
    <source>
        <dbReference type="ARBA" id="ARBA00023136"/>
    </source>
</evidence>
<dbReference type="InterPro" id="IPR014263">
    <property type="entry name" value="Methanolan_biosynth_EpsI"/>
</dbReference>
<dbReference type="NCBIfam" id="TIGR04178">
    <property type="entry name" value="exo_archaeo"/>
    <property type="match status" value="1"/>
</dbReference>
<dbReference type="Pfam" id="PF09721">
    <property type="entry name" value="Exosortase_EpsH"/>
    <property type="match status" value="1"/>
</dbReference>
<dbReference type="InterPro" id="IPR013426">
    <property type="entry name" value="EpsH-like"/>
</dbReference>
<feature type="transmembrane region" description="Helical" evidence="9">
    <location>
        <begin position="59"/>
        <end position="79"/>
    </location>
</feature>
<feature type="transmembrane region" description="Helical" evidence="9">
    <location>
        <begin position="143"/>
        <end position="160"/>
    </location>
</feature>
<keyword evidence="4 9" id="KW-0812">Transmembrane</keyword>
<dbReference type="NCBIfam" id="TIGR03109">
    <property type="entry name" value="exosort_XrtA"/>
    <property type="match status" value="1"/>
</dbReference>
<dbReference type="EMBL" id="VHSH01000008">
    <property type="protein sequence ID" value="TQV76246.1"/>
    <property type="molecule type" value="Genomic_DNA"/>
</dbReference>
<feature type="domain" description="Methanolan biosynthesis EpsI" evidence="10">
    <location>
        <begin position="346"/>
        <end position="514"/>
    </location>
</feature>
<reference evidence="11 12" key="1">
    <citation type="submission" date="2019-06" db="EMBL/GenBank/DDBJ databases">
        <title>Whole genome sequence for Rhodospirillaceae sp. R148.</title>
        <authorList>
            <person name="Wang G."/>
        </authorList>
    </citation>
    <scope>NUCLEOTIDE SEQUENCE [LARGE SCALE GENOMIC DNA]</scope>
    <source>
        <strain evidence="11 12">R148</strain>
    </source>
</reference>
<comment type="subcellular location">
    <subcellularLocation>
        <location evidence="1">Cell membrane</location>
        <topology evidence="1">Multi-pass membrane protein</topology>
    </subcellularLocation>
</comment>
<dbReference type="InterPro" id="IPR019127">
    <property type="entry name" value="Exosortase"/>
</dbReference>
<keyword evidence="7 9" id="KW-0472">Membrane</keyword>
<keyword evidence="3" id="KW-0645">Protease</keyword>
<evidence type="ECO:0000256" key="3">
    <source>
        <dbReference type="ARBA" id="ARBA00022670"/>
    </source>
</evidence>
<dbReference type="Pfam" id="PF11984">
    <property type="entry name" value="DUF3485"/>
    <property type="match status" value="1"/>
</dbReference>
<dbReference type="InterPro" id="IPR017540">
    <property type="entry name" value="Exosortase-1"/>
</dbReference>
<dbReference type="GO" id="GO:0006508">
    <property type="term" value="P:proteolysis"/>
    <property type="evidence" value="ECO:0007669"/>
    <property type="project" value="UniProtKB-KW"/>
</dbReference>
<keyword evidence="6 9" id="KW-1133">Transmembrane helix</keyword>
<evidence type="ECO:0000313" key="11">
    <source>
        <dbReference type="EMBL" id="TQV76246.1"/>
    </source>
</evidence>
<organism evidence="11 12">
    <name type="scientific">Denitrobaculum tricleocarpae</name>
    <dbReference type="NCBI Taxonomy" id="2591009"/>
    <lineage>
        <taxon>Bacteria</taxon>
        <taxon>Pseudomonadati</taxon>
        <taxon>Pseudomonadota</taxon>
        <taxon>Alphaproteobacteria</taxon>
        <taxon>Rhodospirillales</taxon>
        <taxon>Rhodospirillaceae</taxon>
        <taxon>Denitrobaculum</taxon>
    </lineage>
</organism>
<dbReference type="OrthoDB" id="9797363at2"/>
<evidence type="ECO:0000256" key="2">
    <source>
        <dbReference type="ARBA" id="ARBA00022475"/>
    </source>
</evidence>
<dbReference type="NCBIfam" id="TIGR02602">
    <property type="entry name" value="8TM_EpsH"/>
    <property type="match status" value="1"/>
</dbReference>
<dbReference type="Proteomes" id="UP000315252">
    <property type="component" value="Unassembled WGS sequence"/>
</dbReference>
<evidence type="ECO:0000256" key="6">
    <source>
        <dbReference type="ARBA" id="ARBA00022989"/>
    </source>
</evidence>
<feature type="transmembrane region" description="Helical" evidence="9">
    <location>
        <begin position="91"/>
        <end position="111"/>
    </location>
</feature>
<feature type="transmembrane region" description="Helical" evidence="9">
    <location>
        <begin position="166"/>
        <end position="184"/>
    </location>
</feature>
<accession>A0A545TGD8</accession>
<dbReference type="GO" id="GO:0005886">
    <property type="term" value="C:plasma membrane"/>
    <property type="evidence" value="ECO:0007669"/>
    <property type="project" value="UniProtKB-SubCell"/>
</dbReference>
<comment type="caution">
    <text evidence="11">The sequence shown here is derived from an EMBL/GenBank/DDBJ whole genome shotgun (WGS) entry which is preliminary data.</text>
</comment>
<sequence>MLESKLDIEAVQAAAPDPEAEAALRRQWQWSLGAIFVSWVGLILLFFETGQSMVETWLSSTLFGHCFLIPPVSAYLVWIRRKRLSGLAPRVAKLGFPILAVLAFGGLVGAVSGTQAVQQLAFVSMLVGSVITILGWRIAWRIAFPLFFLFFTIPFGEFAIAPLQDVTAVFVVYMLQLVGIPVYLDGLFIHIPSGSFEVAEACAGVRFLISTIALGFIGANQMYRSTKRRLAFIALSFTIPIIANGFRAFGIVMLAHLSDFTVAVGADHLTYGFIFLSFVTILLLAIGFSFREALPSNRRRAAAQGILETTDGRVAMPVLASVAILAIAVSGEAGQRLTEYQIAEDTMIPLRPIAVSAPWEQVDVATPNWNPSFVGADVELYSSYRRDEQQVDVYLAFYASQRQDAEVVNSNNRFEDGVFWDRAGSGTYQATIDGEARKVRYVRMLTHRRGRVVWYWYWVDGRFTSNPYVAKLLQVKARLLGGVRSAAAIAVATDYTDAPVDAHDLLREFTSQMESVSALLQQTDADLMQAEKAIINSTSTSRQSAGNLKDERNLDGDQ</sequence>
<feature type="transmembrane region" description="Helical" evidence="9">
    <location>
        <begin position="117"/>
        <end position="136"/>
    </location>
</feature>
<dbReference type="AlphaFoldDB" id="A0A545TGD8"/>
<proteinExistence type="predicted"/>
<evidence type="ECO:0000256" key="8">
    <source>
        <dbReference type="SAM" id="MobiDB-lite"/>
    </source>
</evidence>
<dbReference type="RefSeq" id="WP_142898509.1">
    <property type="nucleotide sequence ID" value="NZ_ML660059.1"/>
</dbReference>
<evidence type="ECO:0000256" key="5">
    <source>
        <dbReference type="ARBA" id="ARBA00022801"/>
    </source>
</evidence>
<feature type="region of interest" description="Disordered" evidence="8">
    <location>
        <begin position="538"/>
        <end position="558"/>
    </location>
</feature>
<dbReference type="EC" id="3.4.22.-" evidence="11"/>
<feature type="compositionally biased region" description="Basic and acidic residues" evidence="8">
    <location>
        <begin position="548"/>
        <end position="558"/>
    </location>
</feature>
<dbReference type="InterPro" id="IPR026392">
    <property type="entry name" value="Exo/Archaeosortase_dom"/>
</dbReference>
<feature type="transmembrane region" description="Helical" evidence="9">
    <location>
        <begin position="30"/>
        <end position="47"/>
    </location>
</feature>
<evidence type="ECO:0000256" key="1">
    <source>
        <dbReference type="ARBA" id="ARBA00004651"/>
    </source>
</evidence>
<feature type="transmembrane region" description="Helical" evidence="9">
    <location>
        <begin position="269"/>
        <end position="290"/>
    </location>
</feature>
<gene>
    <name evidence="11" type="primary">xrtA</name>
    <name evidence="11" type="ORF">FKG95_21670</name>
</gene>
<evidence type="ECO:0000256" key="9">
    <source>
        <dbReference type="SAM" id="Phobius"/>
    </source>
</evidence>
<keyword evidence="2" id="KW-1003">Cell membrane</keyword>
<keyword evidence="12" id="KW-1185">Reference proteome</keyword>